<evidence type="ECO:0000313" key="4">
    <source>
        <dbReference type="EMBL" id="MDJ1135788.1"/>
    </source>
</evidence>
<dbReference type="PANTHER" id="PTHR21660:SF1">
    <property type="entry name" value="ACYL-COENZYME A THIOESTERASE 13"/>
    <property type="match status" value="1"/>
</dbReference>
<protein>
    <submittedName>
        <fullName evidence="4">PaaI family thioesterase</fullName>
        <ecNumber evidence="4">3.1.2.-</ecNumber>
    </submittedName>
</protein>
<dbReference type="RefSeq" id="WP_274046482.1">
    <property type="nucleotide sequence ID" value="NZ_JANCPR020000032.1"/>
</dbReference>
<evidence type="ECO:0000313" key="5">
    <source>
        <dbReference type="Proteomes" id="UP001214441"/>
    </source>
</evidence>
<dbReference type="Proteomes" id="UP001214441">
    <property type="component" value="Unassembled WGS sequence"/>
</dbReference>
<dbReference type="CDD" id="cd03443">
    <property type="entry name" value="PaaI_thioesterase"/>
    <property type="match status" value="1"/>
</dbReference>
<gene>
    <name evidence="4" type="ORF">NMN56_028345</name>
</gene>
<comment type="similarity">
    <text evidence="1">Belongs to the thioesterase PaaI family.</text>
</comment>
<dbReference type="InterPro" id="IPR003736">
    <property type="entry name" value="PAAI_dom"/>
</dbReference>
<comment type="caution">
    <text evidence="4">The sequence shown here is derived from an EMBL/GenBank/DDBJ whole genome shotgun (WGS) entry which is preliminary data.</text>
</comment>
<dbReference type="Gene3D" id="3.10.129.10">
    <property type="entry name" value="Hotdog Thioesterase"/>
    <property type="match status" value="1"/>
</dbReference>
<dbReference type="Pfam" id="PF03061">
    <property type="entry name" value="4HBT"/>
    <property type="match status" value="1"/>
</dbReference>
<dbReference type="EC" id="3.1.2.-" evidence="4"/>
<evidence type="ECO:0000256" key="2">
    <source>
        <dbReference type="ARBA" id="ARBA00022801"/>
    </source>
</evidence>
<dbReference type="PANTHER" id="PTHR21660">
    <property type="entry name" value="THIOESTERASE SUPERFAMILY MEMBER-RELATED"/>
    <property type="match status" value="1"/>
</dbReference>
<proteinExistence type="inferred from homology"/>
<dbReference type="SUPFAM" id="SSF54637">
    <property type="entry name" value="Thioesterase/thiol ester dehydrase-isomerase"/>
    <property type="match status" value="1"/>
</dbReference>
<evidence type="ECO:0000256" key="1">
    <source>
        <dbReference type="ARBA" id="ARBA00008324"/>
    </source>
</evidence>
<accession>A0ABT7A377</accession>
<dbReference type="InterPro" id="IPR039298">
    <property type="entry name" value="ACOT13"/>
</dbReference>
<evidence type="ECO:0000259" key="3">
    <source>
        <dbReference type="Pfam" id="PF03061"/>
    </source>
</evidence>
<name>A0ABT7A377_9ACTN</name>
<keyword evidence="5" id="KW-1185">Reference proteome</keyword>
<dbReference type="InterPro" id="IPR006683">
    <property type="entry name" value="Thioestr_dom"/>
</dbReference>
<dbReference type="NCBIfam" id="TIGR00369">
    <property type="entry name" value="unchar_dom_1"/>
    <property type="match status" value="1"/>
</dbReference>
<dbReference type="GO" id="GO:0016787">
    <property type="term" value="F:hydrolase activity"/>
    <property type="evidence" value="ECO:0007669"/>
    <property type="project" value="UniProtKB-KW"/>
</dbReference>
<dbReference type="InterPro" id="IPR029069">
    <property type="entry name" value="HotDog_dom_sf"/>
</dbReference>
<keyword evidence="2 4" id="KW-0378">Hydrolase</keyword>
<reference evidence="4 5" key="1">
    <citation type="submission" date="2023-05" db="EMBL/GenBank/DDBJ databases">
        <title>Streptantibioticus silvisoli sp. nov., acidotolerant actinomycetes 1 from pine litter.</title>
        <authorList>
            <person name="Swiecimska M."/>
            <person name="Golinska P."/>
            <person name="Sangal V."/>
            <person name="Wachnowicz B."/>
            <person name="Goodfellow M."/>
        </authorList>
    </citation>
    <scope>NUCLEOTIDE SEQUENCE [LARGE SCALE GENOMIC DNA]</scope>
    <source>
        <strain evidence="4 5">DSM 42109</strain>
    </source>
</reference>
<feature type="domain" description="Thioesterase" evidence="3">
    <location>
        <begin position="71"/>
        <end position="144"/>
    </location>
</feature>
<organism evidence="4 5">
    <name type="scientific">Streptomyces iconiensis</name>
    <dbReference type="NCBI Taxonomy" id="1384038"/>
    <lineage>
        <taxon>Bacteria</taxon>
        <taxon>Bacillati</taxon>
        <taxon>Actinomycetota</taxon>
        <taxon>Actinomycetes</taxon>
        <taxon>Kitasatosporales</taxon>
        <taxon>Streptomycetaceae</taxon>
        <taxon>Streptomyces</taxon>
    </lineage>
</organism>
<sequence>MGQDPETKAGEWDGLSGLDVLKAMADGRLEHWNKSKYDEIGLRLTAAEPDHVTLSWRPTPATHNFAGGVDGGAIATVLDQVCCSAGATRTARACPMVTLSLNIDFTRPPHTGQLHEVRGELVHAGRHRMLVNGRIVNADGKTVAQATAAVVPATSVTPPQGTGSE</sequence>
<dbReference type="EMBL" id="JANCPR020000032">
    <property type="protein sequence ID" value="MDJ1135788.1"/>
    <property type="molecule type" value="Genomic_DNA"/>
</dbReference>